<dbReference type="Pfam" id="PF08327">
    <property type="entry name" value="AHSA1"/>
    <property type="match status" value="1"/>
</dbReference>
<accession>A0ABW1M574</accession>
<evidence type="ECO:0000256" key="1">
    <source>
        <dbReference type="ARBA" id="ARBA00006817"/>
    </source>
</evidence>
<reference evidence="4" key="1">
    <citation type="journal article" date="2019" name="Int. J. Syst. Evol. Microbiol.">
        <title>The Global Catalogue of Microorganisms (GCM) 10K type strain sequencing project: providing services to taxonomists for standard genome sequencing and annotation.</title>
        <authorList>
            <consortium name="The Broad Institute Genomics Platform"/>
            <consortium name="The Broad Institute Genome Sequencing Center for Infectious Disease"/>
            <person name="Wu L."/>
            <person name="Ma J."/>
        </authorList>
    </citation>
    <scope>NUCLEOTIDE SEQUENCE [LARGE SCALE GENOMIC DNA]</scope>
    <source>
        <strain evidence="4">JCM 12763</strain>
    </source>
</reference>
<dbReference type="InterPro" id="IPR023393">
    <property type="entry name" value="START-like_dom_sf"/>
</dbReference>
<proteinExistence type="inferred from homology"/>
<gene>
    <name evidence="3" type="ORF">ACFP50_24725</name>
</gene>
<name>A0ABW1M574_9ACTN</name>
<dbReference type="InterPro" id="IPR013538">
    <property type="entry name" value="ASHA1/2-like_C"/>
</dbReference>
<dbReference type="Proteomes" id="UP001596242">
    <property type="component" value="Unassembled WGS sequence"/>
</dbReference>
<keyword evidence="4" id="KW-1185">Reference proteome</keyword>
<dbReference type="RefSeq" id="WP_386401353.1">
    <property type="nucleotide sequence ID" value="NZ_JBHSPT010000060.1"/>
</dbReference>
<dbReference type="Gene3D" id="3.30.530.20">
    <property type="match status" value="1"/>
</dbReference>
<dbReference type="SUPFAM" id="SSF55961">
    <property type="entry name" value="Bet v1-like"/>
    <property type="match status" value="1"/>
</dbReference>
<evidence type="ECO:0000313" key="4">
    <source>
        <dbReference type="Proteomes" id="UP001596242"/>
    </source>
</evidence>
<protein>
    <submittedName>
        <fullName evidence="3">SRPBCC domain-containing protein</fullName>
    </submittedName>
</protein>
<evidence type="ECO:0000313" key="3">
    <source>
        <dbReference type="EMBL" id="MFC6058529.1"/>
    </source>
</evidence>
<comment type="similarity">
    <text evidence="1">Belongs to the AHA1 family.</text>
</comment>
<dbReference type="EMBL" id="JBHSPT010000060">
    <property type="protein sequence ID" value="MFC6058529.1"/>
    <property type="molecule type" value="Genomic_DNA"/>
</dbReference>
<evidence type="ECO:0000259" key="2">
    <source>
        <dbReference type="Pfam" id="PF08327"/>
    </source>
</evidence>
<sequence length="158" mass="16795">MYTTRVSGRVNAPRPAVYRALVSADAIARWRVPPGMRGEVHEFEACEGGRFRMSLTYDAPGAVGKSAAHADTYHGSFARLVPDEMVVEMLEFETEDPALRGTMTMTTTLTDADGGGTDVLVVHEGVPDAVPAADNEAGARWALTHLARFVESGGAASS</sequence>
<organism evidence="3 4">
    <name type="scientific">Streptomyces pratens</name>
    <dbReference type="NCBI Taxonomy" id="887456"/>
    <lineage>
        <taxon>Bacteria</taxon>
        <taxon>Bacillati</taxon>
        <taxon>Actinomycetota</taxon>
        <taxon>Actinomycetes</taxon>
        <taxon>Kitasatosporales</taxon>
        <taxon>Streptomycetaceae</taxon>
        <taxon>Streptomyces</taxon>
    </lineage>
</organism>
<comment type="caution">
    <text evidence="3">The sequence shown here is derived from an EMBL/GenBank/DDBJ whole genome shotgun (WGS) entry which is preliminary data.</text>
</comment>
<feature type="domain" description="Activator of Hsp90 ATPase homologue 1/2-like C-terminal" evidence="2">
    <location>
        <begin position="11"/>
        <end position="150"/>
    </location>
</feature>